<reference evidence="12 13" key="1">
    <citation type="submission" date="2017-05" db="EMBL/GenBank/DDBJ databases">
        <authorList>
            <person name="Varghese N."/>
            <person name="Submissions S."/>
        </authorList>
    </citation>
    <scope>NUCLEOTIDE SEQUENCE [LARGE SCALE GENOMIC DNA]</scope>
    <source>
        <strain evidence="12 13">DSM 15360</strain>
    </source>
</reference>
<dbReference type="InterPro" id="IPR051045">
    <property type="entry name" value="TonB-dependent_transducer"/>
</dbReference>
<organism evidence="12 13">
    <name type="scientific">Algoriphagus winogradskyi</name>
    <dbReference type="NCBI Taxonomy" id="237017"/>
    <lineage>
        <taxon>Bacteria</taxon>
        <taxon>Pseudomonadati</taxon>
        <taxon>Bacteroidota</taxon>
        <taxon>Cytophagia</taxon>
        <taxon>Cytophagales</taxon>
        <taxon>Cyclobacteriaceae</taxon>
        <taxon>Algoriphagus</taxon>
    </lineage>
</organism>
<sequence>MKPKVYNFSSKTILLLATALLFFAFLPNQTAQAQTEAGEVLMETDEMPQPKGGLDGWMAYLTENMKYPVLAKEKNIEGTVIVTFVVLETGEIDTVEILRGIGGGCDEEAMRLVKESPKWTPGKKDGELVKVRMRLPVRFKL</sequence>
<dbReference type="InterPro" id="IPR003538">
    <property type="entry name" value="TonB"/>
</dbReference>
<feature type="signal peptide" evidence="10">
    <location>
        <begin position="1"/>
        <end position="33"/>
    </location>
</feature>
<gene>
    <name evidence="12" type="ORF">SAMN06265367_108119</name>
</gene>
<evidence type="ECO:0000259" key="11">
    <source>
        <dbReference type="PROSITE" id="PS52015"/>
    </source>
</evidence>
<proteinExistence type="inferred from homology"/>
<dbReference type="PANTHER" id="PTHR33446">
    <property type="entry name" value="PROTEIN TONB-RELATED"/>
    <property type="match status" value="1"/>
</dbReference>
<dbReference type="InterPro" id="IPR037682">
    <property type="entry name" value="TonB_C"/>
</dbReference>
<name>A0ABY1PGJ2_9BACT</name>
<dbReference type="SUPFAM" id="SSF74653">
    <property type="entry name" value="TolA/TonB C-terminal domain"/>
    <property type="match status" value="1"/>
</dbReference>
<evidence type="ECO:0000256" key="3">
    <source>
        <dbReference type="ARBA" id="ARBA00022448"/>
    </source>
</evidence>
<evidence type="ECO:0000256" key="10">
    <source>
        <dbReference type="SAM" id="SignalP"/>
    </source>
</evidence>
<dbReference type="Pfam" id="PF03544">
    <property type="entry name" value="TonB_C"/>
    <property type="match status" value="1"/>
</dbReference>
<keyword evidence="8" id="KW-1133">Transmembrane helix</keyword>
<dbReference type="InterPro" id="IPR006260">
    <property type="entry name" value="TonB/TolA_C"/>
</dbReference>
<evidence type="ECO:0000256" key="9">
    <source>
        <dbReference type="ARBA" id="ARBA00023136"/>
    </source>
</evidence>
<keyword evidence="4" id="KW-1003">Cell membrane</keyword>
<comment type="similarity">
    <text evidence="2">Belongs to the TonB family.</text>
</comment>
<evidence type="ECO:0000313" key="12">
    <source>
        <dbReference type="EMBL" id="SMP33139.1"/>
    </source>
</evidence>
<protein>
    <submittedName>
        <fullName evidence="12">TonB family C-terminal domain-containing protein</fullName>
    </submittedName>
</protein>
<evidence type="ECO:0000256" key="6">
    <source>
        <dbReference type="ARBA" id="ARBA00022692"/>
    </source>
</evidence>
<dbReference type="EMBL" id="FXUA01000008">
    <property type="protein sequence ID" value="SMP33139.1"/>
    <property type="molecule type" value="Genomic_DNA"/>
</dbReference>
<feature type="chain" id="PRO_5046445900" evidence="10">
    <location>
        <begin position="34"/>
        <end position="141"/>
    </location>
</feature>
<keyword evidence="5" id="KW-0997">Cell inner membrane</keyword>
<dbReference type="PRINTS" id="PR01374">
    <property type="entry name" value="TONBPROTEIN"/>
</dbReference>
<dbReference type="RefSeq" id="WP_283414377.1">
    <property type="nucleotide sequence ID" value="NZ_FXUA01000008.1"/>
</dbReference>
<comment type="caution">
    <text evidence="12">The sequence shown here is derived from an EMBL/GenBank/DDBJ whole genome shotgun (WGS) entry which is preliminary data.</text>
</comment>
<dbReference type="NCBIfam" id="TIGR01352">
    <property type="entry name" value="tonB_Cterm"/>
    <property type="match status" value="1"/>
</dbReference>
<keyword evidence="3" id="KW-0813">Transport</keyword>
<keyword evidence="6" id="KW-0812">Transmembrane</keyword>
<dbReference type="PANTHER" id="PTHR33446:SF2">
    <property type="entry name" value="PROTEIN TONB"/>
    <property type="match status" value="1"/>
</dbReference>
<dbReference type="Proteomes" id="UP001157915">
    <property type="component" value="Unassembled WGS sequence"/>
</dbReference>
<keyword evidence="13" id="KW-1185">Reference proteome</keyword>
<comment type="subcellular location">
    <subcellularLocation>
        <location evidence="1">Cell inner membrane</location>
        <topology evidence="1">Single-pass membrane protein</topology>
        <orientation evidence="1">Periplasmic side</orientation>
    </subcellularLocation>
</comment>
<evidence type="ECO:0000256" key="8">
    <source>
        <dbReference type="ARBA" id="ARBA00022989"/>
    </source>
</evidence>
<evidence type="ECO:0000256" key="2">
    <source>
        <dbReference type="ARBA" id="ARBA00006555"/>
    </source>
</evidence>
<accession>A0ABY1PGJ2</accession>
<evidence type="ECO:0000256" key="1">
    <source>
        <dbReference type="ARBA" id="ARBA00004383"/>
    </source>
</evidence>
<evidence type="ECO:0000256" key="4">
    <source>
        <dbReference type="ARBA" id="ARBA00022475"/>
    </source>
</evidence>
<evidence type="ECO:0000256" key="7">
    <source>
        <dbReference type="ARBA" id="ARBA00022927"/>
    </source>
</evidence>
<keyword evidence="10" id="KW-0732">Signal</keyword>
<keyword evidence="7" id="KW-0653">Protein transport</keyword>
<feature type="domain" description="TonB C-terminal" evidence="11">
    <location>
        <begin position="52"/>
        <end position="141"/>
    </location>
</feature>
<evidence type="ECO:0000256" key="5">
    <source>
        <dbReference type="ARBA" id="ARBA00022519"/>
    </source>
</evidence>
<dbReference type="PROSITE" id="PS52015">
    <property type="entry name" value="TONB_CTD"/>
    <property type="match status" value="1"/>
</dbReference>
<keyword evidence="9" id="KW-0472">Membrane</keyword>
<evidence type="ECO:0000313" key="13">
    <source>
        <dbReference type="Proteomes" id="UP001157915"/>
    </source>
</evidence>
<dbReference type="Gene3D" id="3.30.1150.10">
    <property type="match status" value="1"/>
</dbReference>